<dbReference type="AlphaFoldDB" id="A0AAJ1TUW2"/>
<comment type="caution">
    <text evidence="2">The sequence shown here is derived from an EMBL/GenBank/DDBJ whole genome shotgun (WGS) entry which is preliminary data.</text>
</comment>
<evidence type="ECO:0000313" key="3">
    <source>
        <dbReference type="Proteomes" id="UP001223420"/>
    </source>
</evidence>
<dbReference type="EMBL" id="JAUSWL010000025">
    <property type="protein sequence ID" value="MDQ0547391.1"/>
    <property type="molecule type" value="Genomic_DNA"/>
</dbReference>
<evidence type="ECO:0000259" key="1">
    <source>
        <dbReference type="Pfam" id="PF01610"/>
    </source>
</evidence>
<dbReference type="Proteomes" id="UP001223420">
    <property type="component" value="Unassembled WGS sequence"/>
</dbReference>
<dbReference type="InterPro" id="IPR002560">
    <property type="entry name" value="Transposase_DDE"/>
</dbReference>
<reference evidence="2" key="1">
    <citation type="submission" date="2023-07" db="EMBL/GenBank/DDBJ databases">
        <title>Genomic Encyclopedia of Type Strains, Phase IV (KMG-IV): sequencing the most valuable type-strain genomes for metagenomic binning, comparative biology and taxonomic classification.</title>
        <authorList>
            <person name="Goeker M."/>
        </authorList>
    </citation>
    <scope>NUCLEOTIDE SEQUENCE</scope>
    <source>
        <strain evidence="2">DSM 19569</strain>
    </source>
</reference>
<accession>A0AAJ1TUW2</accession>
<dbReference type="Pfam" id="PF01610">
    <property type="entry name" value="DDE_Tnp_ISL3"/>
    <property type="match status" value="1"/>
</dbReference>
<organism evidence="2 3">
    <name type="scientific">Methylobacterium brachiatum</name>
    <dbReference type="NCBI Taxonomy" id="269660"/>
    <lineage>
        <taxon>Bacteria</taxon>
        <taxon>Pseudomonadati</taxon>
        <taxon>Pseudomonadota</taxon>
        <taxon>Alphaproteobacteria</taxon>
        <taxon>Hyphomicrobiales</taxon>
        <taxon>Methylobacteriaceae</taxon>
        <taxon>Methylobacterium</taxon>
    </lineage>
</organism>
<dbReference type="InterPro" id="IPR047951">
    <property type="entry name" value="Transpos_ISL3"/>
</dbReference>
<evidence type="ECO:0000313" key="2">
    <source>
        <dbReference type="EMBL" id="MDQ0547391.1"/>
    </source>
</evidence>
<sequence length="152" mass="16799">MVGKWATRRRRAEQAKIERLQRVPSARTLARWLTTGRDRLTRAETLTVAPVEGSVPALVEAREMVSAFQTMVRPMAPDRLEGWLTRAGTGLVASFARGVGQDKPAVLAAITLPWSNGQTEGQITKLKLVKRQMYGRGKIDLLQARLIGLTPP</sequence>
<dbReference type="PANTHER" id="PTHR33498:SF1">
    <property type="entry name" value="TRANSPOSASE FOR INSERTION SEQUENCE ELEMENT IS1557"/>
    <property type="match status" value="1"/>
</dbReference>
<dbReference type="PANTHER" id="PTHR33498">
    <property type="entry name" value="TRANSPOSASE FOR INSERTION SEQUENCE ELEMENT IS1557"/>
    <property type="match status" value="1"/>
</dbReference>
<proteinExistence type="predicted"/>
<gene>
    <name evidence="2" type="ORF">QO001_006350</name>
</gene>
<name>A0AAJ1TUW2_9HYPH</name>
<protein>
    <submittedName>
        <fullName evidence="2">Transposase</fullName>
    </submittedName>
</protein>
<feature type="domain" description="Transposase IS204/IS1001/IS1096/IS1165 DDE" evidence="1">
    <location>
        <begin position="7"/>
        <end position="145"/>
    </location>
</feature>